<evidence type="ECO:0000259" key="1">
    <source>
        <dbReference type="PROSITE" id="PS51782"/>
    </source>
</evidence>
<dbReference type="InterPro" id="IPR036779">
    <property type="entry name" value="LysM_dom_sf"/>
</dbReference>
<dbReference type="AlphaFoldDB" id="A0A1D1Y6S4"/>
<gene>
    <name evidence="2" type="primary">lysmd2_2</name>
    <name evidence="2" type="ORF">g.72066</name>
</gene>
<organism evidence="2">
    <name type="scientific">Anthurium amnicola</name>
    <dbReference type="NCBI Taxonomy" id="1678845"/>
    <lineage>
        <taxon>Eukaryota</taxon>
        <taxon>Viridiplantae</taxon>
        <taxon>Streptophyta</taxon>
        <taxon>Embryophyta</taxon>
        <taxon>Tracheophyta</taxon>
        <taxon>Spermatophyta</taxon>
        <taxon>Magnoliopsida</taxon>
        <taxon>Liliopsida</taxon>
        <taxon>Araceae</taxon>
        <taxon>Pothoideae</taxon>
        <taxon>Potheae</taxon>
        <taxon>Anthurium</taxon>
    </lineage>
</organism>
<name>A0A1D1Y6S4_9ARAE</name>
<evidence type="ECO:0000313" key="2">
    <source>
        <dbReference type="EMBL" id="JAT50318.1"/>
    </source>
</evidence>
<feature type="domain" description="LysM" evidence="1">
    <location>
        <begin position="50"/>
        <end position="94"/>
    </location>
</feature>
<dbReference type="InterPro" id="IPR045030">
    <property type="entry name" value="LYSM1-4"/>
</dbReference>
<dbReference type="InterPro" id="IPR018392">
    <property type="entry name" value="LysM"/>
</dbReference>
<protein>
    <submittedName>
        <fullName evidence="2">LysM and putative peptidoglycan-binding domain-containing protein 2</fullName>
    </submittedName>
</protein>
<dbReference type="EMBL" id="GDJX01017618">
    <property type="protein sequence ID" value="JAT50318.1"/>
    <property type="molecule type" value="Transcribed_RNA"/>
</dbReference>
<dbReference type="PROSITE" id="PS51782">
    <property type="entry name" value="LYSM"/>
    <property type="match status" value="1"/>
</dbReference>
<dbReference type="SUPFAM" id="SSF54106">
    <property type="entry name" value="LysM domain"/>
    <property type="match status" value="1"/>
</dbReference>
<proteinExistence type="predicted"/>
<dbReference type="Gene3D" id="3.10.350.10">
    <property type="entry name" value="LysM domain"/>
    <property type="match status" value="1"/>
</dbReference>
<accession>A0A1D1Y6S4</accession>
<reference evidence="2" key="1">
    <citation type="submission" date="2015-07" db="EMBL/GenBank/DDBJ databases">
        <title>Transcriptome Assembly of Anthurium amnicola.</title>
        <authorList>
            <person name="Suzuki J."/>
        </authorList>
    </citation>
    <scope>NUCLEOTIDE SEQUENCE</scope>
</reference>
<dbReference type="CDD" id="cd00118">
    <property type="entry name" value="LysM"/>
    <property type="match status" value="1"/>
</dbReference>
<sequence>MQIGMSRRNVSSFQLLSDGLVDRAVTGEADGFTPSSASASIRLTPCANYIEHRVSKMDTLAGVAIKYGVEVADIKRMNALVTDHQMFGHRSIKIPLPGRHLPSPITSNGLASNGDQSPRWLLQRDLFESFQSLKLKSPQRTVSPAMNSLQGYYGLTTPKRSPIAEGTEMVVYRTGRVPCLEDEPLPRVSPISYLYPNCHHKSRSPVNVFSMENGNSAQDVAIVEATENGETDRSSSENSVRRRQRIDVDWLCRAPDLLPKQDAGACSGRTGKGLALRPKCGSRTDLDSSYTSTISTGDSIIVNGFLPVRKSSSTSNLQESDNNSSIWLTSKWSLKPDVIAKPLFDGLPKPMAVRRNKAALD</sequence>
<dbReference type="PANTHER" id="PTHR20932">
    <property type="entry name" value="LYSM AND PUTATIVE PEPTIDOGLYCAN-BINDING DOMAIN-CONTAINING PROTEIN"/>
    <property type="match status" value="1"/>
</dbReference>
<dbReference type="PANTHER" id="PTHR20932:SF36">
    <property type="entry name" value="OS03G0110600 PROTEIN"/>
    <property type="match status" value="1"/>
</dbReference>